<gene>
    <name evidence="2" type="ORF">CR513_61682</name>
</gene>
<keyword evidence="1" id="KW-0812">Transmembrane</keyword>
<proteinExistence type="predicted"/>
<accession>A0A371E2K4</accession>
<dbReference type="EMBL" id="QJKJ01017043">
    <property type="protein sequence ID" value="RDX60197.1"/>
    <property type="molecule type" value="Genomic_DNA"/>
</dbReference>
<dbReference type="AlphaFoldDB" id="A0A371E2K4"/>
<dbReference type="Proteomes" id="UP000257109">
    <property type="component" value="Unassembled WGS sequence"/>
</dbReference>
<organism evidence="2 3">
    <name type="scientific">Mucuna pruriens</name>
    <name type="common">Velvet bean</name>
    <name type="synonym">Dolichos pruriens</name>
    <dbReference type="NCBI Taxonomy" id="157652"/>
    <lineage>
        <taxon>Eukaryota</taxon>
        <taxon>Viridiplantae</taxon>
        <taxon>Streptophyta</taxon>
        <taxon>Embryophyta</taxon>
        <taxon>Tracheophyta</taxon>
        <taxon>Spermatophyta</taxon>
        <taxon>Magnoliopsida</taxon>
        <taxon>eudicotyledons</taxon>
        <taxon>Gunneridae</taxon>
        <taxon>Pentapetalae</taxon>
        <taxon>rosids</taxon>
        <taxon>fabids</taxon>
        <taxon>Fabales</taxon>
        <taxon>Fabaceae</taxon>
        <taxon>Papilionoideae</taxon>
        <taxon>50 kb inversion clade</taxon>
        <taxon>NPAAA clade</taxon>
        <taxon>indigoferoid/millettioid clade</taxon>
        <taxon>Phaseoleae</taxon>
        <taxon>Mucuna</taxon>
    </lineage>
</organism>
<keyword evidence="1" id="KW-0472">Membrane</keyword>
<feature type="transmembrane region" description="Helical" evidence="1">
    <location>
        <begin position="46"/>
        <end position="66"/>
    </location>
</feature>
<evidence type="ECO:0000313" key="3">
    <source>
        <dbReference type="Proteomes" id="UP000257109"/>
    </source>
</evidence>
<evidence type="ECO:0000313" key="2">
    <source>
        <dbReference type="EMBL" id="RDX60197.1"/>
    </source>
</evidence>
<keyword evidence="3" id="KW-1185">Reference proteome</keyword>
<protein>
    <submittedName>
        <fullName evidence="2">Uncharacterized protein</fullName>
    </submittedName>
</protein>
<sequence>MSKINGDQLKPYYDGANLSSNVGEACFESSLSWLQFHAETESISTLSWSFILSFVVSFAGSVLIPVE</sequence>
<keyword evidence="1" id="KW-1133">Transmembrane helix</keyword>
<name>A0A371E2K4_MUCPR</name>
<evidence type="ECO:0000256" key="1">
    <source>
        <dbReference type="SAM" id="Phobius"/>
    </source>
</evidence>
<feature type="non-terminal residue" evidence="2">
    <location>
        <position position="1"/>
    </location>
</feature>
<comment type="caution">
    <text evidence="2">The sequence shown here is derived from an EMBL/GenBank/DDBJ whole genome shotgun (WGS) entry which is preliminary data.</text>
</comment>
<reference evidence="2" key="1">
    <citation type="submission" date="2018-05" db="EMBL/GenBank/DDBJ databases">
        <title>Draft genome of Mucuna pruriens seed.</title>
        <authorList>
            <person name="Nnadi N.E."/>
            <person name="Vos R."/>
            <person name="Hasami M.H."/>
            <person name="Devisetty U.K."/>
            <person name="Aguiy J.C."/>
        </authorList>
    </citation>
    <scope>NUCLEOTIDE SEQUENCE [LARGE SCALE GENOMIC DNA]</scope>
    <source>
        <strain evidence="2">JCA_2017</strain>
    </source>
</reference>